<organism evidence="1">
    <name type="scientific">Siphoviridae sp. ct3r22</name>
    <dbReference type="NCBI Taxonomy" id="2825325"/>
    <lineage>
        <taxon>Viruses</taxon>
        <taxon>Duplodnaviria</taxon>
        <taxon>Heunggongvirae</taxon>
        <taxon>Uroviricota</taxon>
        <taxon>Caudoviricetes</taxon>
    </lineage>
</organism>
<name>A0A8S5V1E0_9CAUD</name>
<proteinExistence type="predicted"/>
<reference evidence="1" key="1">
    <citation type="journal article" date="2021" name="Proc. Natl. Acad. Sci. U.S.A.">
        <title>A Catalog of Tens of Thousands of Viruses from Human Metagenomes Reveals Hidden Associations with Chronic Diseases.</title>
        <authorList>
            <person name="Tisza M.J."/>
            <person name="Buck C.B."/>
        </authorList>
    </citation>
    <scope>NUCLEOTIDE SEQUENCE</scope>
    <source>
        <strain evidence="1">Ct3r22</strain>
    </source>
</reference>
<dbReference type="EMBL" id="BK016180">
    <property type="protein sequence ID" value="DAG00423.1"/>
    <property type="molecule type" value="Genomic_DNA"/>
</dbReference>
<sequence>MKKYKFLERVKIALHVLFNNTKDLDLIYEEGKNEVYSDYKLIKDKLEPFIDRLFDKSWKYDKLIQIPGVNQQDLYRVQFINNPIGSYNSSSDMITVNTSIYKSNRIEVPMKETVYFARNISRMEHLVAQKLTQFLLDNGFIKYRVAKNLEDEYPTIVFYINVMNKQI</sequence>
<evidence type="ECO:0000313" key="1">
    <source>
        <dbReference type="EMBL" id="DAG00423.1"/>
    </source>
</evidence>
<accession>A0A8S5V1E0</accession>
<protein>
    <submittedName>
        <fullName evidence="1">Uncharacterized protein</fullName>
    </submittedName>
</protein>